<dbReference type="OrthoDB" id="1724574at2759"/>
<evidence type="ECO:0008006" key="3">
    <source>
        <dbReference type="Google" id="ProtNLM"/>
    </source>
</evidence>
<dbReference type="EMBL" id="JAKUCV010004938">
    <property type="protein sequence ID" value="KAJ4833458.1"/>
    <property type="molecule type" value="Genomic_DNA"/>
</dbReference>
<evidence type="ECO:0000313" key="1">
    <source>
        <dbReference type="EMBL" id="KAJ4833458.1"/>
    </source>
</evidence>
<name>A0A9Q0J9K3_9ROSI</name>
<dbReference type="Gene3D" id="3.40.50.150">
    <property type="entry name" value="Vaccinia Virus protein VP39"/>
    <property type="match status" value="1"/>
</dbReference>
<dbReference type="AlphaFoldDB" id="A0A9Q0J9K3"/>
<gene>
    <name evidence="1" type="ORF">Tsubulata_046376</name>
</gene>
<sequence length="101" mass="10987">NPEKWPRNVVDVGCGIGGSSRYIAKKYGSNCKGITFGPMEVQRATALTVVEGLADRLVRVASPCGTIIIVSFFHRDTDSFGEPLQTSQKEHLDKIGELSFS</sequence>
<reference evidence="1" key="1">
    <citation type="submission" date="2022-02" db="EMBL/GenBank/DDBJ databases">
        <authorList>
            <person name="Henning P.M."/>
            <person name="McCubbin A.G."/>
            <person name="Shore J.S."/>
        </authorList>
    </citation>
    <scope>NUCLEOTIDE SEQUENCE</scope>
    <source>
        <strain evidence="1">F60SS</strain>
        <tissue evidence="1">Leaves</tissue>
    </source>
</reference>
<dbReference type="SUPFAM" id="SSF53335">
    <property type="entry name" value="S-adenosyl-L-methionine-dependent methyltransferases"/>
    <property type="match status" value="1"/>
</dbReference>
<proteinExistence type="predicted"/>
<reference evidence="1" key="2">
    <citation type="journal article" date="2023" name="Plants (Basel)">
        <title>Annotation of the Turnera subulata (Passifloraceae) Draft Genome Reveals the S-Locus Evolved after the Divergence of Turneroideae from Passifloroideae in a Stepwise Manner.</title>
        <authorList>
            <person name="Henning P.M."/>
            <person name="Roalson E.H."/>
            <person name="Mir W."/>
            <person name="McCubbin A.G."/>
            <person name="Shore J.S."/>
        </authorList>
    </citation>
    <scope>NUCLEOTIDE SEQUENCE</scope>
    <source>
        <strain evidence="1">F60SS</strain>
    </source>
</reference>
<protein>
    <recommendedName>
        <fullName evidence="3">Methyltransferase</fullName>
    </recommendedName>
</protein>
<comment type="caution">
    <text evidence="1">The sequence shown here is derived from an EMBL/GenBank/DDBJ whole genome shotgun (WGS) entry which is preliminary data.</text>
</comment>
<organism evidence="1 2">
    <name type="scientific">Turnera subulata</name>
    <dbReference type="NCBI Taxonomy" id="218843"/>
    <lineage>
        <taxon>Eukaryota</taxon>
        <taxon>Viridiplantae</taxon>
        <taxon>Streptophyta</taxon>
        <taxon>Embryophyta</taxon>
        <taxon>Tracheophyta</taxon>
        <taxon>Spermatophyta</taxon>
        <taxon>Magnoliopsida</taxon>
        <taxon>eudicotyledons</taxon>
        <taxon>Gunneridae</taxon>
        <taxon>Pentapetalae</taxon>
        <taxon>rosids</taxon>
        <taxon>fabids</taxon>
        <taxon>Malpighiales</taxon>
        <taxon>Passifloraceae</taxon>
        <taxon>Turnera</taxon>
    </lineage>
</organism>
<accession>A0A9Q0J9K3</accession>
<keyword evidence="2" id="KW-1185">Reference proteome</keyword>
<feature type="non-terminal residue" evidence="1">
    <location>
        <position position="101"/>
    </location>
</feature>
<evidence type="ECO:0000313" key="2">
    <source>
        <dbReference type="Proteomes" id="UP001141552"/>
    </source>
</evidence>
<feature type="non-terminal residue" evidence="1">
    <location>
        <position position="1"/>
    </location>
</feature>
<dbReference type="Proteomes" id="UP001141552">
    <property type="component" value="Unassembled WGS sequence"/>
</dbReference>
<dbReference type="InterPro" id="IPR029063">
    <property type="entry name" value="SAM-dependent_MTases_sf"/>
</dbReference>